<evidence type="ECO:0000313" key="2">
    <source>
        <dbReference type="EMBL" id="ORX94678.1"/>
    </source>
</evidence>
<keyword evidence="1" id="KW-0732">Signal</keyword>
<keyword evidence="3" id="KW-1185">Reference proteome</keyword>
<dbReference type="Proteomes" id="UP000193920">
    <property type="component" value="Unassembled WGS sequence"/>
</dbReference>
<evidence type="ECO:0000256" key="1">
    <source>
        <dbReference type="SAM" id="SignalP"/>
    </source>
</evidence>
<organism evidence="2 3">
    <name type="scientific">Neocallimastix californiae</name>
    <dbReference type="NCBI Taxonomy" id="1754190"/>
    <lineage>
        <taxon>Eukaryota</taxon>
        <taxon>Fungi</taxon>
        <taxon>Fungi incertae sedis</taxon>
        <taxon>Chytridiomycota</taxon>
        <taxon>Chytridiomycota incertae sedis</taxon>
        <taxon>Neocallimastigomycetes</taxon>
        <taxon>Neocallimastigales</taxon>
        <taxon>Neocallimastigaceae</taxon>
        <taxon>Neocallimastix</taxon>
    </lineage>
</organism>
<feature type="chain" id="PRO_5012982785" evidence="1">
    <location>
        <begin position="19"/>
        <end position="1097"/>
    </location>
</feature>
<comment type="caution">
    <text evidence="2">The sequence shown here is derived from an EMBL/GenBank/DDBJ whole genome shotgun (WGS) entry which is preliminary data.</text>
</comment>
<dbReference type="EMBL" id="MCOG01000684">
    <property type="protein sequence ID" value="ORX94678.1"/>
    <property type="molecule type" value="Genomic_DNA"/>
</dbReference>
<gene>
    <name evidence="2" type="ORF">LY90DRAFT_678997</name>
</gene>
<name>A0A1Y1Y9L5_9FUNG</name>
<sequence length="1097" mass="126634">MKILKLFLLLIIAIGAYCSSQNHTTSNILNQLIAAIDELCTVDPNKCGPKSTTTGFPITVAIGLDELNNYIQGSIYDIIPELRRLSNTEADNFFRNELFPIIKDVIEELGINMFENKITKAEASNIVENIHINLRNKDIIAELLNSNTDISISPSLFSDNYVKKLYIYPKNGNGGDYIKEIMDYVKGNSRIIFPENKGNTNYSNREHLDETSYINEPIDYISKEDLSGIFKECKSDDICKSYFENHNSSKTFHVSIFKSIINGIERYHLLINDSYNKITTAHPITVKKKLNKDGKYEYEVDTNFAPKEVYFYKPLPIFNTNINSHVTSLNNLFTDTSNHGNNDIINDYLNECNRIRGNSVIRNLSSGEKEQINTANILLKQYMFDKLETYANDNNYDLTIEQKLRLANNIASNLIDLYIKKSNSNPNQNVSFSNNEINNSIEIVLNSEQTEYNRQNNIFDFNLIKNLLSKNPSLNSEDITKLSTMLKDNVKSSKLTTSEIDNFINDLQRHINSNPGTQFTFNASNTNVENVLNEILKRKDLDTIFKDLYGMSFCSNDETRRNMESIHKFFGRKNYHINDPSNKGYFEDKSLAFNIKTGVVFRDPKFKGKIYIPQADDINLGTLITEYKMEGYQYKDPDTNVADLNRINKNGVGKYILGQDDVNNKGVDVLDHLISVMSDDQKNTNLPQQLANLYNYLTINNNNDGRKKLHDFADPNRWANEILQYNIVDIFINSYNNRKTFTEILNSLKNGGNVKYKKITDNYRAQYDYIKFRYDNEHDVNIRENLKYVLDNCLGKGFTLKEFTNKNNVLDKSYYNEFKNYVVNAISNNVTNDLNRIMQSVNRAISQSYNVLRKSNDLLNYFDNSIIQLRKYNEQYLSITEDISKYKNKNIEDIDNDALKMHFLKEKYLHPYIGFFNNIVNENTKPVFFNFRKITGNYLNRPLENTNNSKDLYINTLMFTVGNGIYEHIFAVNIPGTINGIGINAAHLYQLDNEFVLLNKVVSKTNDYKMCQRSGIVQKTKRENSSGGSCVSIVSISSDKNIESNLINSLKLFKEKNIDKKNILPYYDNYNDISNPKYLHNNAEKITDVWKILSQLF</sequence>
<protein>
    <submittedName>
        <fullName evidence="2">Uncharacterized protein</fullName>
    </submittedName>
</protein>
<accession>A0A1Y1Y9L5</accession>
<dbReference type="OrthoDB" id="2176698at2759"/>
<feature type="signal peptide" evidence="1">
    <location>
        <begin position="1"/>
        <end position="18"/>
    </location>
</feature>
<reference evidence="2 3" key="1">
    <citation type="submission" date="2016-08" db="EMBL/GenBank/DDBJ databases">
        <title>A Parts List for Fungal Cellulosomes Revealed by Comparative Genomics.</title>
        <authorList>
            <consortium name="DOE Joint Genome Institute"/>
            <person name="Haitjema C.H."/>
            <person name="Gilmore S.P."/>
            <person name="Henske J.K."/>
            <person name="Solomon K.V."/>
            <person name="De Groot R."/>
            <person name="Kuo A."/>
            <person name="Mondo S.J."/>
            <person name="Salamov A.A."/>
            <person name="Labutti K."/>
            <person name="Zhao Z."/>
            <person name="Chiniquy J."/>
            <person name="Barry K."/>
            <person name="Brewer H.M."/>
            <person name="Purvine S.O."/>
            <person name="Wright A.T."/>
            <person name="Boxma B."/>
            <person name="Van Alen T."/>
            <person name="Hackstein J.H."/>
            <person name="Baker S.E."/>
            <person name="Grigoriev I.V."/>
            <person name="O'Malley M.A."/>
        </authorList>
    </citation>
    <scope>NUCLEOTIDE SEQUENCE [LARGE SCALE GENOMIC DNA]</scope>
    <source>
        <strain evidence="2 3">G1</strain>
    </source>
</reference>
<dbReference type="AlphaFoldDB" id="A0A1Y1Y9L5"/>
<proteinExistence type="predicted"/>
<evidence type="ECO:0000313" key="3">
    <source>
        <dbReference type="Proteomes" id="UP000193920"/>
    </source>
</evidence>